<keyword evidence="3" id="KW-0998">Cell outer membrane</keyword>
<evidence type="ECO:0000256" key="1">
    <source>
        <dbReference type="ARBA" id="ARBA00004442"/>
    </source>
</evidence>
<evidence type="ECO:0000256" key="3">
    <source>
        <dbReference type="ARBA" id="ARBA00023237"/>
    </source>
</evidence>
<dbReference type="GO" id="GO:0009279">
    <property type="term" value="C:cell outer membrane"/>
    <property type="evidence" value="ECO:0007669"/>
    <property type="project" value="UniProtKB-SubCell"/>
</dbReference>
<evidence type="ECO:0000313" key="7">
    <source>
        <dbReference type="Proteomes" id="UP000094256"/>
    </source>
</evidence>
<evidence type="ECO:0000313" key="6">
    <source>
        <dbReference type="EMBL" id="AOH84677.1"/>
    </source>
</evidence>
<gene>
    <name evidence="6" type="ORF">AWL63_12565</name>
</gene>
<dbReference type="InterPro" id="IPR036942">
    <property type="entry name" value="Beta-barrel_TonB_sf"/>
</dbReference>
<dbReference type="SUPFAM" id="SSF56935">
    <property type="entry name" value="Porins"/>
    <property type="match status" value="1"/>
</dbReference>
<dbReference type="OrthoDB" id="7224136at2"/>
<evidence type="ECO:0000256" key="5">
    <source>
        <dbReference type="SAM" id="SignalP"/>
    </source>
</evidence>
<feature type="region of interest" description="Disordered" evidence="4">
    <location>
        <begin position="690"/>
        <end position="766"/>
    </location>
</feature>
<proteinExistence type="predicted"/>
<keyword evidence="2" id="KW-0472">Membrane</keyword>
<name>A0A1B3ZB74_9SPHN</name>
<dbReference type="RefSeq" id="WP_069205227.1">
    <property type="nucleotide sequence ID" value="NZ_CP014168.1"/>
</dbReference>
<dbReference type="Proteomes" id="UP000094256">
    <property type="component" value="Chromosome"/>
</dbReference>
<organism evidence="6 7">
    <name type="scientific">Sphingomonas panacis</name>
    <dbReference type="NCBI Taxonomy" id="1560345"/>
    <lineage>
        <taxon>Bacteria</taxon>
        <taxon>Pseudomonadati</taxon>
        <taxon>Pseudomonadota</taxon>
        <taxon>Alphaproteobacteria</taxon>
        <taxon>Sphingomonadales</taxon>
        <taxon>Sphingomonadaceae</taxon>
        <taxon>Sphingomonas</taxon>
    </lineage>
</organism>
<evidence type="ECO:0000256" key="4">
    <source>
        <dbReference type="SAM" id="MobiDB-lite"/>
    </source>
</evidence>
<keyword evidence="6" id="KW-0675">Receptor</keyword>
<feature type="chain" id="PRO_5008556271" evidence="5">
    <location>
        <begin position="22"/>
        <end position="930"/>
    </location>
</feature>
<dbReference type="PANTHER" id="PTHR47234">
    <property type="match status" value="1"/>
</dbReference>
<comment type="subcellular location">
    <subcellularLocation>
        <location evidence="1">Cell outer membrane</location>
    </subcellularLocation>
</comment>
<dbReference type="AlphaFoldDB" id="A0A1B3ZB74"/>
<reference evidence="6 7" key="1">
    <citation type="submission" date="2016-01" db="EMBL/GenBank/DDBJ databases">
        <title>Complete genome and mega plasmid sequence of Sphingomonas panacis DCY99 elicits systemic resistance in rice to Xanthomonas oryzae.</title>
        <authorList>
            <person name="Kim Y.J."/>
            <person name="Yang D.C."/>
            <person name="Sing P."/>
        </authorList>
    </citation>
    <scope>NUCLEOTIDE SEQUENCE [LARGE SCALE GENOMIC DNA]</scope>
    <source>
        <strain evidence="6 7">DCY99</strain>
    </source>
</reference>
<sequence>MRRSSAIMFLACASIATIAAAQDGAPTRHAPTPPEEATEAEEPDIVVQGVKPPGSVVGDIPPEQTLGPADIRSYGVSSVADLLTELSPQTRSDRGGGGAPVVLLNGKRISSFAEIRDIPTEAILRAEILPEEVALKYGYRADQRVVNIVLRRRFRALTTELADTMPTAGGNNSPGIEADLLKIQSGTRANVHLSYKSSSALTEDERGITSSSRNGVTGVVSPLNPNGYLDPALGTLTTASLPRAAATANPALGDFAAAAANLTDQSPYRTLVPSSRDFAVNSNYATSIFGNVSAAFNGRLEVTDSHALNGLPNAALTLPAGNPFSPFSQNVVLDRSVGAGYLPLRQDSSSVIAHFGTTLNGNAGTWQWSVTGTYDRTDSKTFTDLGIDTSAFQARLNAGDPTANPYGSLAGQLGALPVNRGTSTAQTGGADALFSGTLFKLPAGAISTAIRVGAQTNSFDSRSYRSNIEQAGTVRRDIVNGQINVDIPLTSRSKQVLGAIGTLSANVNLAVDHLSDFGTLTTVGYGVNWAPVPALRIIASATDEDDAPTAQQLGNPSIVTPNVRVFDYVTGNNAIVTAISGGNRALIASTTHTKKLQATLKPWAAKDINLTANYVQVRTENPAVSFPGATAAIESVFPNRFVRDAEGDLTQVDQRPINFAESSRSELRWGVNFSVPLKSKIQKAFEAYRAGKGPNPLEGLMPPGGRRPEGAPPGGPGGGPRNGGFGGPGAGGPGGSGGPGGPGGPGGGGPGGGGFRGGGGGFGGRGQGGGRLQFAVYHTWHFTDRVLVAQGGPALDLLRGDTIGSGGGQPRHEIEAQAGYSNNGLGARLSADWQSATDVTGGTVGNPDPLHFSALGTINLRLFADLGQRLDLVKAHPWVRGMRIAFGITNLFDTRQTVTDSQGATPVAYQPGYLNPLGRTVRLSVRKLLF</sequence>
<protein>
    <submittedName>
        <fullName evidence="6">TonB-dependent receptor</fullName>
    </submittedName>
</protein>
<dbReference type="STRING" id="1560345.AWL63_12565"/>
<accession>A0A1B3ZB74</accession>
<evidence type="ECO:0000256" key="2">
    <source>
        <dbReference type="ARBA" id="ARBA00023136"/>
    </source>
</evidence>
<keyword evidence="5" id="KW-0732">Signal</keyword>
<dbReference type="EMBL" id="CP014168">
    <property type="protein sequence ID" value="AOH84677.1"/>
    <property type="molecule type" value="Genomic_DNA"/>
</dbReference>
<dbReference type="Gene3D" id="2.40.170.20">
    <property type="entry name" value="TonB-dependent receptor, beta-barrel domain"/>
    <property type="match status" value="1"/>
</dbReference>
<feature type="region of interest" description="Disordered" evidence="4">
    <location>
        <begin position="23"/>
        <end position="43"/>
    </location>
</feature>
<dbReference type="PANTHER" id="PTHR47234:SF1">
    <property type="entry name" value="TONB-DEPENDENT RECEPTOR"/>
    <property type="match status" value="1"/>
</dbReference>
<dbReference type="KEGG" id="span:AWL63_12565"/>
<feature type="compositionally biased region" description="Gly residues" evidence="4">
    <location>
        <begin position="716"/>
        <end position="766"/>
    </location>
</feature>
<keyword evidence="7" id="KW-1185">Reference proteome</keyword>
<feature type="signal peptide" evidence="5">
    <location>
        <begin position="1"/>
        <end position="21"/>
    </location>
</feature>